<evidence type="ECO:0000256" key="2">
    <source>
        <dbReference type="RuleBase" id="RU362097"/>
    </source>
</evidence>
<evidence type="ECO:0000313" key="4">
    <source>
        <dbReference type="Proteomes" id="UP000538566"/>
    </source>
</evidence>
<dbReference type="PANTHER" id="PTHR30203:SF33">
    <property type="entry name" value="BLR4455 PROTEIN"/>
    <property type="match status" value="1"/>
</dbReference>
<dbReference type="InterPro" id="IPR010131">
    <property type="entry name" value="MdtP/NodT-like"/>
</dbReference>
<sequence length="461" mass="48751">MRRALLGAVALLAGCAGPQVKTAQVPPVEAPGAFRVDLGPGVPVTAEWWRSFGDPQMAALVEEALARNADINIAAARVREARAQQDLARSAMLPSLDAALGATDSRTISPFGMPVVQRAAQPQLQAAWEVDLFGRLSDQVSAARSGWLASQAARDGLRLSVASATANAYVTLLALDDRLALARRTAETRKGSRDLIRRRVDVGYSPKLELQQAEVDYQAALVLVPALEQARAKAENALSVLAGRVPGPVERAEGLAALTKPPVPEALPSELLRRRPDVAQAEYQLAATDSNLAAARKRFLPSLRLSASAGVAFSNLLANPVGLWSIGGSILAPLFEGGRLRAGAEAAGAQRDAAAFGYRKAALTAFREVNDALASVEGLDRQVAIQTTQRDALAEANRLAGNRYREGYSPLLEQLDTQRGLLSAELALIQARADALNARISLYQALGGGWSAADLLGAQQM</sequence>
<dbReference type="GO" id="GO:0015562">
    <property type="term" value="F:efflux transmembrane transporter activity"/>
    <property type="evidence" value="ECO:0007669"/>
    <property type="project" value="InterPro"/>
</dbReference>
<comment type="caution">
    <text evidence="3">The sequence shown here is derived from an EMBL/GenBank/DDBJ whole genome shotgun (WGS) entry which is preliminary data.</text>
</comment>
<keyword evidence="2" id="KW-0812">Transmembrane</keyword>
<keyword evidence="4" id="KW-1185">Reference proteome</keyword>
<dbReference type="SUPFAM" id="SSF56954">
    <property type="entry name" value="Outer membrane efflux proteins (OEP)"/>
    <property type="match status" value="1"/>
</dbReference>
<evidence type="ECO:0000313" key="3">
    <source>
        <dbReference type="EMBL" id="MBB4614106.1"/>
    </source>
</evidence>
<comment type="similarity">
    <text evidence="1 2">Belongs to the outer membrane factor (OMF) (TC 1.B.17) family.</text>
</comment>
<evidence type="ECO:0000256" key="1">
    <source>
        <dbReference type="ARBA" id="ARBA00007613"/>
    </source>
</evidence>
<keyword evidence="2" id="KW-1134">Transmembrane beta strand</keyword>
<gene>
    <name evidence="3" type="ORF">GGR37_002392</name>
</gene>
<keyword evidence="2" id="KW-0472">Membrane</keyword>
<protein>
    <submittedName>
        <fullName evidence="3">NodT family efflux transporter outer membrane factor (OMF) lipoprotein</fullName>
    </submittedName>
</protein>
<dbReference type="GO" id="GO:0005886">
    <property type="term" value="C:plasma membrane"/>
    <property type="evidence" value="ECO:0007669"/>
    <property type="project" value="UniProtKB-SubCell"/>
</dbReference>
<dbReference type="PROSITE" id="PS51257">
    <property type="entry name" value="PROKAR_LIPOPROTEIN"/>
    <property type="match status" value="1"/>
</dbReference>
<organism evidence="3 4">
    <name type="scientific">Novosphingobium taihuense</name>
    <dbReference type="NCBI Taxonomy" id="260085"/>
    <lineage>
        <taxon>Bacteria</taxon>
        <taxon>Pseudomonadati</taxon>
        <taxon>Pseudomonadota</taxon>
        <taxon>Alphaproteobacteria</taxon>
        <taxon>Sphingomonadales</taxon>
        <taxon>Sphingomonadaceae</taxon>
        <taxon>Novosphingobium</taxon>
    </lineage>
</organism>
<name>A0A7W7AC35_9SPHN</name>
<dbReference type="AlphaFoldDB" id="A0A7W7AC35"/>
<dbReference type="NCBIfam" id="TIGR01845">
    <property type="entry name" value="outer_NodT"/>
    <property type="match status" value="1"/>
</dbReference>
<dbReference type="PANTHER" id="PTHR30203">
    <property type="entry name" value="OUTER MEMBRANE CATION EFFLUX PROTEIN"/>
    <property type="match status" value="1"/>
</dbReference>
<dbReference type="Gene3D" id="2.20.200.10">
    <property type="entry name" value="Outer membrane efflux proteins (OEP)"/>
    <property type="match status" value="1"/>
</dbReference>
<dbReference type="Gene3D" id="1.20.1600.10">
    <property type="entry name" value="Outer membrane efflux proteins (OEP)"/>
    <property type="match status" value="1"/>
</dbReference>
<dbReference type="RefSeq" id="WP_144903770.1">
    <property type="nucleotide sequence ID" value="NZ_JACHOA010000004.1"/>
</dbReference>
<reference evidence="3 4" key="1">
    <citation type="submission" date="2020-08" db="EMBL/GenBank/DDBJ databases">
        <title>Genomic Encyclopedia of Type Strains, Phase IV (KMG-IV): sequencing the most valuable type-strain genomes for metagenomic binning, comparative biology and taxonomic classification.</title>
        <authorList>
            <person name="Goeker M."/>
        </authorList>
    </citation>
    <scope>NUCLEOTIDE SEQUENCE [LARGE SCALE GENOMIC DNA]</scope>
    <source>
        <strain evidence="3 4">DSM 17507</strain>
    </source>
</reference>
<keyword evidence="2 3" id="KW-0449">Lipoprotein</keyword>
<dbReference type="OrthoDB" id="9783100at2"/>
<dbReference type="EMBL" id="JACHOA010000004">
    <property type="protein sequence ID" value="MBB4614106.1"/>
    <property type="molecule type" value="Genomic_DNA"/>
</dbReference>
<comment type="subcellular location">
    <subcellularLocation>
        <location evidence="2">Cell membrane</location>
        <topology evidence="2">Lipid-anchor</topology>
    </subcellularLocation>
</comment>
<dbReference type="Proteomes" id="UP000538566">
    <property type="component" value="Unassembled WGS sequence"/>
</dbReference>
<dbReference type="Pfam" id="PF02321">
    <property type="entry name" value="OEP"/>
    <property type="match status" value="2"/>
</dbReference>
<proteinExistence type="inferred from homology"/>
<dbReference type="InterPro" id="IPR003423">
    <property type="entry name" value="OMP_efflux"/>
</dbReference>
<keyword evidence="2" id="KW-0564">Palmitate</keyword>
<accession>A0A7W7AC35</accession>